<dbReference type="InterPro" id="IPR050821">
    <property type="entry name" value="Cytosolic_carboxypeptidase"/>
</dbReference>
<dbReference type="PANTHER" id="PTHR12756:SF12">
    <property type="entry name" value="CYTOSOLIC CARBOXYPEPTIDASE-LIKE PROTEIN 5"/>
    <property type="match status" value="1"/>
</dbReference>
<comment type="caution">
    <text evidence="6">The sequence shown here is derived from an EMBL/GenBank/DDBJ whole genome shotgun (WGS) entry which is preliminary data.</text>
</comment>
<feature type="region of interest" description="Disordered" evidence="4">
    <location>
        <begin position="133"/>
        <end position="178"/>
    </location>
</feature>
<sequence length="556" mass="61851">MDATLLVGVEGTRAWSCPQRRVIVGPMVFTSDFDSGNMGPVQLVTDAEQERTWPGAPGHRGDIESEDLLYTIDVAPDCAGTPHANGYRSWFFFGLSVAEPIEMASLEAKVPVEVPVERGEALEDEGDSKHVTCTSTCLEEGSRMKADAEGSKSTSSDSAAGNDAEEEEPAKPEMTKTELPQVNCEISVVLTIRNLNNHRKLFRDGYRPWCKMPGKPWSRLPDTPQLGFAIVEGEEMGIRWRHEASRGSGTVYYAFCAPYSYLDCQGLLEDPPGRGDLLFRRQLLNRSLQGRRVDLLTVSKASGLKARSRCGRAGADRPPCRLEGRVPKMAERPIVFISARVHPGETPGQFVFLGILRFLLSDDPRARSLRERFQFKLVPMLNPDGVACGHYRTNSLGLNLNRHYDKPSPHQHEGIWAAKRILSSWSKQGRLLFYLDLHGHASKRGCFLYANRMAGPGQGWNSGFARLCQMNSPHFELEQCEFGDEVDKEIEGREGKRGSGRVAIHRDCRLCNAYTLECNYNKGRATRPIVPPKGLLGADPPAAELFTEARGFQITW</sequence>
<name>A0ABP0MA56_9DINO</name>
<reference evidence="6 7" key="1">
    <citation type="submission" date="2024-02" db="EMBL/GenBank/DDBJ databases">
        <authorList>
            <person name="Chen Y."/>
            <person name="Shah S."/>
            <person name="Dougan E. K."/>
            <person name="Thang M."/>
            <person name="Chan C."/>
        </authorList>
    </citation>
    <scope>NUCLEOTIDE SEQUENCE [LARGE SCALE GENOMIC DNA]</scope>
</reference>
<dbReference type="InterPro" id="IPR000834">
    <property type="entry name" value="Peptidase_M14"/>
</dbReference>
<dbReference type="Gene3D" id="3.40.630.10">
    <property type="entry name" value="Zn peptidases"/>
    <property type="match status" value="1"/>
</dbReference>
<evidence type="ECO:0000259" key="5">
    <source>
        <dbReference type="PROSITE" id="PS52035"/>
    </source>
</evidence>
<accession>A0ABP0MA56</accession>
<proteinExistence type="inferred from homology"/>
<evidence type="ECO:0000256" key="1">
    <source>
        <dbReference type="ARBA" id="ARBA00001947"/>
    </source>
</evidence>
<organism evidence="6 7">
    <name type="scientific">Durusdinium trenchii</name>
    <dbReference type="NCBI Taxonomy" id="1381693"/>
    <lineage>
        <taxon>Eukaryota</taxon>
        <taxon>Sar</taxon>
        <taxon>Alveolata</taxon>
        <taxon>Dinophyceae</taxon>
        <taxon>Suessiales</taxon>
        <taxon>Symbiodiniaceae</taxon>
        <taxon>Durusdinium</taxon>
    </lineage>
</organism>
<dbReference type="EMBL" id="CAXAMM010020002">
    <property type="protein sequence ID" value="CAK9047034.1"/>
    <property type="molecule type" value="Genomic_DNA"/>
</dbReference>
<dbReference type="Proteomes" id="UP001642464">
    <property type="component" value="Unassembled WGS sequence"/>
</dbReference>
<gene>
    <name evidence="6" type="ORF">SCF082_LOCUS26406</name>
</gene>
<feature type="domain" description="Peptidase M14" evidence="5">
    <location>
        <begin position="257"/>
        <end position="556"/>
    </location>
</feature>
<dbReference type="Pfam" id="PF00246">
    <property type="entry name" value="Peptidase_M14"/>
    <property type="match status" value="1"/>
</dbReference>
<comment type="similarity">
    <text evidence="2 3">Belongs to the peptidase M14 family.</text>
</comment>
<evidence type="ECO:0000256" key="4">
    <source>
        <dbReference type="SAM" id="MobiDB-lite"/>
    </source>
</evidence>
<evidence type="ECO:0000256" key="2">
    <source>
        <dbReference type="ARBA" id="ARBA00005988"/>
    </source>
</evidence>
<evidence type="ECO:0000313" key="7">
    <source>
        <dbReference type="Proteomes" id="UP001642464"/>
    </source>
</evidence>
<evidence type="ECO:0000256" key="3">
    <source>
        <dbReference type="PROSITE-ProRule" id="PRU01379"/>
    </source>
</evidence>
<dbReference type="PROSITE" id="PS52035">
    <property type="entry name" value="PEPTIDASE_M14"/>
    <property type="match status" value="1"/>
</dbReference>
<keyword evidence="7" id="KW-1185">Reference proteome</keyword>
<protein>
    <submittedName>
        <fullName evidence="6">Cytosolic carboxypeptidase-like protein 5 (ATP/GTP-binding protein-like 5)</fullName>
    </submittedName>
</protein>
<evidence type="ECO:0000313" key="6">
    <source>
        <dbReference type="EMBL" id="CAK9047034.1"/>
    </source>
</evidence>
<dbReference type="SUPFAM" id="SSF53187">
    <property type="entry name" value="Zn-dependent exopeptidases"/>
    <property type="match status" value="1"/>
</dbReference>
<feature type="compositionally biased region" description="Basic and acidic residues" evidence="4">
    <location>
        <begin position="140"/>
        <end position="150"/>
    </location>
</feature>
<comment type="cofactor">
    <cofactor evidence="1">
        <name>Zn(2+)</name>
        <dbReference type="ChEBI" id="CHEBI:29105"/>
    </cofactor>
</comment>
<dbReference type="PANTHER" id="PTHR12756">
    <property type="entry name" value="CYTOSOLIC CARBOXYPEPTIDASE"/>
    <property type="match status" value="1"/>
</dbReference>
<feature type="active site" description="Proton donor/acceptor" evidence="3">
    <location>
        <position position="517"/>
    </location>
</feature>